<dbReference type="RefSeq" id="XP_038986645.1">
    <property type="nucleotide sequence ID" value="XM_039130717.1"/>
</dbReference>
<evidence type="ECO:0000313" key="2">
    <source>
        <dbReference type="RefSeq" id="XP_038986645.1"/>
    </source>
</evidence>
<gene>
    <name evidence="2" type="primary">LOC113462471</name>
</gene>
<dbReference type="PANTHER" id="PTHR36139">
    <property type="entry name" value="SUCCINATE DEHYDROGENASE SUBUNIT 5, MITOCHONDRIAL"/>
    <property type="match status" value="1"/>
</dbReference>
<dbReference type="GeneID" id="113462471"/>
<dbReference type="KEGG" id="pda:113462471"/>
<protein>
    <submittedName>
        <fullName evidence="2">Succinate dehydrogenase subunit 5, mitochondrial-like</fullName>
    </submittedName>
</protein>
<reference evidence="1" key="1">
    <citation type="journal article" date="2019" name="Nat. Commun.">
        <title>Genome-wide association mapping of date palm fruit traits.</title>
        <authorList>
            <person name="Hazzouri K.M."/>
            <person name="Gros-Balthazard M."/>
            <person name="Flowers J.M."/>
            <person name="Copetti D."/>
            <person name="Lemansour A."/>
            <person name="Lebrun M."/>
            <person name="Masmoudi K."/>
            <person name="Ferrand S."/>
            <person name="Dhar M.I."/>
            <person name="Fresquez Z.A."/>
            <person name="Rosas U."/>
            <person name="Zhang J."/>
            <person name="Talag J."/>
            <person name="Lee S."/>
            <person name="Kudrna D."/>
            <person name="Powell R.F."/>
            <person name="Leitch I.J."/>
            <person name="Krueger R.R."/>
            <person name="Wing R.A."/>
            <person name="Amiri K.M.A."/>
            <person name="Purugganan M.D."/>
        </authorList>
    </citation>
    <scope>NUCLEOTIDE SEQUENCE [LARGE SCALE GENOMIC DNA]</scope>
    <source>
        <strain evidence="1">cv. Khalas</strain>
    </source>
</reference>
<proteinExistence type="predicted"/>
<sequence length="146" mass="15803">MAMNWDEIPECTANETNKALSKASDDKAGQEALANVFCAAEASVEFGGVLVTLRMAPDDLNGLSVENVGSLPDYIGDAIRAAYKCYMAYLDSFGPGEAYLREKVERKLGTKMTHLKMRYSGMGSKWGKVTLLGTSGLSVSYVDLRS</sequence>
<organism evidence="1 2">
    <name type="scientific">Phoenix dactylifera</name>
    <name type="common">Date palm</name>
    <dbReference type="NCBI Taxonomy" id="42345"/>
    <lineage>
        <taxon>Eukaryota</taxon>
        <taxon>Viridiplantae</taxon>
        <taxon>Streptophyta</taxon>
        <taxon>Embryophyta</taxon>
        <taxon>Tracheophyta</taxon>
        <taxon>Spermatophyta</taxon>
        <taxon>Magnoliopsida</taxon>
        <taxon>Liliopsida</taxon>
        <taxon>Arecaceae</taxon>
        <taxon>Coryphoideae</taxon>
        <taxon>Phoeniceae</taxon>
        <taxon>Phoenix</taxon>
    </lineage>
</organism>
<dbReference type="Pfam" id="PF14290">
    <property type="entry name" value="SDH5_plant"/>
    <property type="match status" value="1"/>
</dbReference>
<keyword evidence="1" id="KW-1185">Reference proteome</keyword>
<dbReference type="Proteomes" id="UP000228380">
    <property type="component" value="Chromosome 10"/>
</dbReference>
<dbReference type="InterPro" id="IPR025397">
    <property type="entry name" value="SDH5"/>
</dbReference>
<dbReference type="GO" id="GO:0006099">
    <property type="term" value="P:tricarboxylic acid cycle"/>
    <property type="evidence" value="ECO:0007669"/>
    <property type="project" value="InterPro"/>
</dbReference>
<dbReference type="OrthoDB" id="1910373at2759"/>
<evidence type="ECO:0000313" key="1">
    <source>
        <dbReference type="Proteomes" id="UP000228380"/>
    </source>
</evidence>
<dbReference type="GO" id="GO:0045273">
    <property type="term" value="C:respiratory chain complex II (succinate dehydrogenase)"/>
    <property type="evidence" value="ECO:0007669"/>
    <property type="project" value="InterPro"/>
</dbReference>
<name>A0A8B9AJX9_PHODC</name>
<accession>A0A8B9AJX9</accession>
<dbReference type="PANTHER" id="PTHR36139:SF1">
    <property type="entry name" value="SUCCINATE DEHYDROGENASE SUBUNIT 5, MITOCHONDRIAL"/>
    <property type="match status" value="1"/>
</dbReference>
<reference evidence="2" key="2">
    <citation type="submission" date="2025-08" db="UniProtKB">
        <authorList>
            <consortium name="RefSeq"/>
        </authorList>
    </citation>
    <scope>IDENTIFICATION</scope>
    <source>
        <tissue evidence="2">Young leaves</tissue>
    </source>
</reference>
<dbReference type="AlphaFoldDB" id="A0A8B9AJX9"/>